<sequence length="249" mass="25599">MHLALPPDERGFLVSSPDLRRAAAARALDLVEDGMRLGIGTGSTANVFVELLGARVRDGLKVTGVPTSEATRIAAERVGIPLATLEDLPELDLTIDGADEIDARMRLVKGGGGALLREKIVAFASRRMVVIADAAKSVMTLGAFPLPVEINPFGLGATRIAVGRAIESAGCAGDLVLRSGPGGTPFVTDGGHLILDAHLKAIADPERLSAALWAVPGVVEHGLFLGLATGAVLAEARDGQAHVTCLGAV</sequence>
<accession>A0A679J785</accession>
<dbReference type="AlphaFoldDB" id="A0A679J785"/>
<gene>
    <name evidence="3 4" type="primary">rpiA</name>
    <name evidence="4" type="ORF">MBUL_01750</name>
</gene>
<dbReference type="FunFam" id="3.40.50.1360:FF:000001">
    <property type="entry name" value="Ribose-5-phosphate isomerase A"/>
    <property type="match status" value="1"/>
</dbReference>
<dbReference type="GO" id="GO:0009052">
    <property type="term" value="P:pentose-phosphate shunt, non-oxidative branch"/>
    <property type="evidence" value="ECO:0007669"/>
    <property type="project" value="UniProtKB-UniRule"/>
</dbReference>
<evidence type="ECO:0000256" key="2">
    <source>
        <dbReference type="ARBA" id="ARBA00023235"/>
    </source>
</evidence>
<evidence type="ECO:0000256" key="1">
    <source>
        <dbReference type="ARBA" id="ARBA00001713"/>
    </source>
</evidence>
<comment type="pathway">
    <text evidence="3">Carbohydrate degradation; pentose phosphate pathway; D-ribose 5-phosphate from D-ribulose 5-phosphate (non-oxidative stage): step 1/1.</text>
</comment>
<feature type="binding site" evidence="3">
    <location>
        <begin position="96"/>
        <end position="99"/>
    </location>
    <ligand>
        <name>substrate</name>
    </ligand>
</feature>
<evidence type="ECO:0000313" key="4">
    <source>
        <dbReference type="EMBL" id="CAA2102564.1"/>
    </source>
</evidence>
<feature type="binding site" evidence="3">
    <location>
        <position position="136"/>
    </location>
    <ligand>
        <name>substrate</name>
    </ligand>
</feature>
<dbReference type="InterPro" id="IPR004788">
    <property type="entry name" value="Ribose5P_isomerase_type_A"/>
</dbReference>
<dbReference type="NCBIfam" id="TIGR00021">
    <property type="entry name" value="rpiA"/>
    <property type="match status" value="1"/>
</dbReference>
<dbReference type="CDD" id="cd01398">
    <property type="entry name" value="RPI_A"/>
    <property type="match status" value="1"/>
</dbReference>
<dbReference type="EMBL" id="LR743504">
    <property type="protein sequence ID" value="CAA2102564.1"/>
    <property type="molecule type" value="Genomic_DNA"/>
</dbReference>
<dbReference type="InterPro" id="IPR020672">
    <property type="entry name" value="Ribose5P_isomerase_typA_subgr"/>
</dbReference>
<feature type="active site" description="Proton acceptor" evidence="3">
    <location>
        <position position="118"/>
    </location>
</feature>
<dbReference type="Pfam" id="PF06026">
    <property type="entry name" value="Rib_5-P_isom_A"/>
    <property type="match status" value="1"/>
</dbReference>
<dbReference type="EC" id="5.3.1.6" evidence="3"/>
<reference evidence="4" key="1">
    <citation type="submission" date="2019-12" db="EMBL/GenBank/DDBJ databases">
        <authorList>
            <person name="Cremers G."/>
        </authorList>
    </citation>
    <scope>NUCLEOTIDE SEQUENCE</scope>
    <source>
        <strain evidence="4">Mbul1</strain>
    </source>
</reference>
<dbReference type="GO" id="GO:0004751">
    <property type="term" value="F:ribose-5-phosphate isomerase activity"/>
    <property type="evidence" value="ECO:0007669"/>
    <property type="project" value="UniProtKB-UniRule"/>
</dbReference>
<comment type="subunit">
    <text evidence="3">Homodimer.</text>
</comment>
<evidence type="ECO:0000256" key="3">
    <source>
        <dbReference type="HAMAP-Rule" id="MF_00170"/>
    </source>
</evidence>
<dbReference type="PANTHER" id="PTHR43748:SF3">
    <property type="entry name" value="RIBOSE-5-PHOSPHATE ISOMERASE 3, CHLOROPLASTIC-RELATED"/>
    <property type="match status" value="1"/>
</dbReference>
<protein>
    <recommendedName>
        <fullName evidence="3">Ribose-5-phosphate isomerase A</fullName>
        <ecNumber evidence="3">5.3.1.6</ecNumber>
    </recommendedName>
    <alternativeName>
        <fullName evidence="3">Phosphoriboisomerase A</fullName>
        <shortName evidence="3">PRI</shortName>
    </alternativeName>
</protein>
<dbReference type="Gene3D" id="3.30.70.260">
    <property type="match status" value="1"/>
</dbReference>
<dbReference type="NCBIfam" id="NF001924">
    <property type="entry name" value="PRK00702.1"/>
    <property type="match status" value="1"/>
</dbReference>
<dbReference type="PANTHER" id="PTHR43748">
    <property type="entry name" value="RIBOSE-5-PHOSPHATE ISOMERASE 3, CHLOROPLASTIC-RELATED"/>
    <property type="match status" value="1"/>
</dbReference>
<dbReference type="HAMAP" id="MF_00170">
    <property type="entry name" value="Rib_5P_isom_A"/>
    <property type="match status" value="1"/>
</dbReference>
<proteinExistence type="inferred from homology"/>
<dbReference type="SUPFAM" id="SSF100950">
    <property type="entry name" value="NagB/RpiA/CoA transferase-like"/>
    <property type="match status" value="1"/>
</dbReference>
<comment type="similarity">
    <text evidence="3">Belongs to the ribose 5-phosphate isomerase family.</text>
</comment>
<dbReference type="InterPro" id="IPR050262">
    <property type="entry name" value="Ribose-5P_isomerase"/>
</dbReference>
<dbReference type="UniPathway" id="UPA00115">
    <property type="reaction ID" value="UER00412"/>
</dbReference>
<organism evidence="4">
    <name type="scientific">Methylobacterium bullatum</name>
    <dbReference type="NCBI Taxonomy" id="570505"/>
    <lineage>
        <taxon>Bacteria</taxon>
        <taxon>Pseudomonadati</taxon>
        <taxon>Pseudomonadota</taxon>
        <taxon>Alphaproteobacteria</taxon>
        <taxon>Hyphomicrobiales</taxon>
        <taxon>Methylobacteriaceae</taxon>
        <taxon>Methylobacterium</taxon>
    </lineage>
</organism>
<name>A0A679J785_9HYPH</name>
<comment type="catalytic activity">
    <reaction evidence="1 3">
        <text>aldehydo-D-ribose 5-phosphate = D-ribulose 5-phosphate</text>
        <dbReference type="Rhea" id="RHEA:14657"/>
        <dbReference type="ChEBI" id="CHEBI:58121"/>
        <dbReference type="ChEBI" id="CHEBI:58273"/>
        <dbReference type="EC" id="5.3.1.6"/>
    </reaction>
</comment>
<comment type="function">
    <text evidence="3">Catalyzes the reversible conversion of ribose-5-phosphate to ribulose 5-phosphate.</text>
</comment>
<feature type="binding site" evidence="3">
    <location>
        <begin position="41"/>
        <end position="44"/>
    </location>
    <ligand>
        <name>substrate</name>
    </ligand>
</feature>
<dbReference type="Gene3D" id="3.40.50.1360">
    <property type="match status" value="1"/>
</dbReference>
<feature type="binding site" evidence="3">
    <location>
        <begin position="109"/>
        <end position="112"/>
    </location>
    <ligand>
        <name>substrate</name>
    </ligand>
</feature>
<dbReference type="SUPFAM" id="SSF75445">
    <property type="entry name" value="D-ribose-5-phosphate isomerase (RpiA), lid domain"/>
    <property type="match status" value="1"/>
</dbReference>
<dbReference type="InterPro" id="IPR037171">
    <property type="entry name" value="NagB/RpiA_transferase-like"/>
</dbReference>
<keyword evidence="2 3" id="KW-0413">Isomerase</keyword>